<feature type="transmembrane region" description="Helical" evidence="1">
    <location>
        <begin position="40"/>
        <end position="61"/>
    </location>
</feature>
<reference evidence="2 3" key="1">
    <citation type="submission" date="2014-12" db="EMBL/GenBank/DDBJ databases">
        <title>Denitrispirillum autotrophicum gen. nov., sp. nov., Denitrifying, Facultatively Autotrophic Bacteria Isolated from Rice Paddy Soil.</title>
        <authorList>
            <person name="Ishii S."/>
            <person name="Ashida N."/>
            <person name="Ohno H."/>
            <person name="Otsuka S."/>
            <person name="Yokota A."/>
            <person name="Senoo K."/>
        </authorList>
    </citation>
    <scope>NUCLEOTIDE SEQUENCE [LARGE SCALE GENOMIC DNA]</scope>
    <source>
        <strain evidence="2 3">TSA66</strain>
    </source>
</reference>
<keyword evidence="1" id="KW-0812">Transmembrane</keyword>
<dbReference type="SUPFAM" id="SSF103473">
    <property type="entry name" value="MFS general substrate transporter"/>
    <property type="match status" value="1"/>
</dbReference>
<dbReference type="EMBL" id="JWJG01000028">
    <property type="protein sequence ID" value="KIF83274.1"/>
    <property type="molecule type" value="Genomic_DNA"/>
</dbReference>
<dbReference type="AlphaFoldDB" id="A0A0C2BTA5"/>
<keyword evidence="3" id="KW-1185">Reference proteome</keyword>
<feature type="transmembrane region" description="Helical" evidence="1">
    <location>
        <begin position="351"/>
        <end position="371"/>
    </location>
</feature>
<sequence length="386" mass="41329">MKLTEHQRALLPLIGLQGAVGSLGGFIGFFVMGSNDLHAILRYTAIMMTAALAVIFLTYYAGPRFHLNGRRLMRLGFAIPGLLFLFCSGSVAMMAIAFGTYVGMSAGARHALEMVLLHDAERDIYAARSGTLTVVCSVAATLLATLLLSSLAEQSHYVFWLYGAMSIGGAWLLGKALPDTPPVALKAPLAILRHPQFIACFPMFFLESGLFGINQAMASAGAVKALGSASHFGWVATAAGLAGGIALYFTRQNRHVHNRTHWLGGACLVVSLSFVLLGASVWLPVLYVGHSILKAAGTPFLSASQQVLTQRALDIHGELPDRIFARELALWVLRMMSLVLFWPLAKVLSPMHLLVAGSALLAAATALQYVIGKAFFWQGSSEQQAA</sequence>
<feature type="transmembrane region" description="Helical" evidence="1">
    <location>
        <begin position="262"/>
        <end position="288"/>
    </location>
</feature>
<accession>A0A0C2BTA5</accession>
<dbReference type="Gene3D" id="1.20.1250.20">
    <property type="entry name" value="MFS general substrate transporter like domains"/>
    <property type="match status" value="1"/>
</dbReference>
<feature type="transmembrane region" description="Helical" evidence="1">
    <location>
        <begin position="124"/>
        <end position="148"/>
    </location>
</feature>
<evidence type="ECO:0000256" key="1">
    <source>
        <dbReference type="SAM" id="Phobius"/>
    </source>
</evidence>
<dbReference type="RefSeq" id="WP_040041903.1">
    <property type="nucleotide sequence ID" value="NZ_JWJG01000028.1"/>
</dbReference>
<feature type="transmembrane region" description="Helical" evidence="1">
    <location>
        <begin position="9"/>
        <end position="34"/>
    </location>
</feature>
<dbReference type="STRING" id="709839.TSA66_24500"/>
<protein>
    <recommendedName>
        <fullName evidence="4">MFS transporter</fullName>
    </recommendedName>
</protein>
<feature type="transmembrane region" description="Helical" evidence="1">
    <location>
        <begin position="328"/>
        <end position="345"/>
    </location>
</feature>
<keyword evidence="1" id="KW-0472">Membrane</keyword>
<evidence type="ECO:0000313" key="2">
    <source>
        <dbReference type="EMBL" id="KIF83274.1"/>
    </source>
</evidence>
<evidence type="ECO:0008006" key="4">
    <source>
        <dbReference type="Google" id="ProtNLM"/>
    </source>
</evidence>
<keyword evidence="1" id="KW-1133">Transmembrane helix</keyword>
<dbReference type="OrthoDB" id="8768312at2"/>
<evidence type="ECO:0000313" key="3">
    <source>
        <dbReference type="Proteomes" id="UP000031572"/>
    </source>
</evidence>
<organism evidence="2 3">
    <name type="scientific">Noviherbaspirillum autotrophicum</name>
    <dbReference type="NCBI Taxonomy" id="709839"/>
    <lineage>
        <taxon>Bacteria</taxon>
        <taxon>Pseudomonadati</taxon>
        <taxon>Pseudomonadota</taxon>
        <taxon>Betaproteobacteria</taxon>
        <taxon>Burkholderiales</taxon>
        <taxon>Oxalobacteraceae</taxon>
        <taxon>Noviherbaspirillum</taxon>
    </lineage>
</organism>
<feature type="transmembrane region" description="Helical" evidence="1">
    <location>
        <begin position="225"/>
        <end position="250"/>
    </location>
</feature>
<gene>
    <name evidence="2" type="ORF">TSA66_24500</name>
</gene>
<dbReference type="InterPro" id="IPR036259">
    <property type="entry name" value="MFS_trans_sf"/>
</dbReference>
<dbReference type="Proteomes" id="UP000031572">
    <property type="component" value="Unassembled WGS sequence"/>
</dbReference>
<proteinExistence type="predicted"/>
<feature type="transmembrane region" description="Helical" evidence="1">
    <location>
        <begin position="157"/>
        <end position="174"/>
    </location>
</feature>
<comment type="caution">
    <text evidence="2">The sequence shown here is derived from an EMBL/GenBank/DDBJ whole genome shotgun (WGS) entry which is preliminary data.</text>
</comment>
<name>A0A0C2BTA5_9BURK</name>
<feature type="transmembrane region" description="Helical" evidence="1">
    <location>
        <begin position="82"/>
        <end position="104"/>
    </location>
</feature>